<dbReference type="Pfam" id="PF00155">
    <property type="entry name" value="Aminotran_1_2"/>
    <property type="match status" value="1"/>
</dbReference>
<dbReference type="InterPro" id="IPR004839">
    <property type="entry name" value="Aminotransferase_I/II_large"/>
</dbReference>
<evidence type="ECO:0000259" key="5">
    <source>
        <dbReference type="Pfam" id="PF00155"/>
    </source>
</evidence>
<keyword evidence="2 6" id="KW-0032">Aminotransferase</keyword>
<sequence>MSWQMARRAERLNPSTIREILKLTEKPGIVSLAGGLPAADAFPIAAMAEATARVLHGSGREALQYAASEGYAPLREWIAARLCAQGLDADPARILVTTGSQQGLDLVGKVMIDAGSRVAVESPTYLGALQAFNAYEPDFVAVEGDADGPRPEALAAAAGARFLYLLPNFQNPSGRCLSEARRRALAAAAAEAGLPIVEDNPYGELWYETPPPAPVAAHAGENALYLGSFSKVLAPGLRLGWMLAPRVLFPKLLQAKQAADLHTPGFNQRIVHEVVKDGFLDEHVPTIRARYRRHRDAMRAALEHHLPAGCRWEVPAGGMFFWIELPAGLDATALLPAAVAAGVAYVPGAPFFADTPRANTLRLSFVTVPPEEIERGVALLGGVLKAAA</sequence>
<dbReference type="PANTHER" id="PTHR42790">
    <property type="entry name" value="AMINOTRANSFERASE"/>
    <property type="match status" value="1"/>
</dbReference>
<dbReference type="InterPro" id="IPR015422">
    <property type="entry name" value="PyrdxlP-dep_Trfase_small"/>
</dbReference>
<keyword evidence="7" id="KW-1185">Reference proteome</keyword>
<dbReference type="GO" id="GO:0008483">
    <property type="term" value="F:transaminase activity"/>
    <property type="evidence" value="ECO:0007669"/>
    <property type="project" value="UniProtKB-KW"/>
</dbReference>
<reference evidence="6" key="1">
    <citation type="submission" date="2017-08" db="EMBL/GenBank/DDBJ databases">
        <authorList>
            <person name="Imhoff J.F."/>
            <person name="Rahn T."/>
            <person name="Kuenzel S."/>
            <person name="Neulinger S.C."/>
        </authorList>
    </citation>
    <scope>NUCLEOTIDE SEQUENCE</scope>
    <source>
        <strain evidence="6">IM 151</strain>
    </source>
</reference>
<organism evidence="6 7">
    <name type="scientific">Rubrivivax gelatinosus</name>
    <name type="common">Rhodocyclus gelatinosus</name>
    <name type="synonym">Rhodopseudomonas gelatinosa</name>
    <dbReference type="NCBI Taxonomy" id="28068"/>
    <lineage>
        <taxon>Bacteria</taxon>
        <taxon>Pseudomonadati</taxon>
        <taxon>Pseudomonadota</taxon>
        <taxon>Betaproteobacteria</taxon>
        <taxon>Burkholderiales</taxon>
        <taxon>Sphaerotilaceae</taxon>
        <taxon>Rubrivivax</taxon>
    </lineage>
</organism>
<reference evidence="6" key="2">
    <citation type="journal article" date="2020" name="Microorganisms">
        <title>Osmotic Adaptation and Compatible Solute Biosynthesis of Phototrophic Bacteria as Revealed from Genome Analyses.</title>
        <authorList>
            <person name="Imhoff J.F."/>
            <person name="Rahn T."/>
            <person name="Kunzel S."/>
            <person name="Keller A."/>
            <person name="Neulinger S.C."/>
        </authorList>
    </citation>
    <scope>NUCLEOTIDE SEQUENCE</scope>
    <source>
        <strain evidence="6">IM 151</strain>
    </source>
</reference>
<dbReference type="Proteomes" id="UP001041814">
    <property type="component" value="Unassembled WGS sequence"/>
</dbReference>
<comment type="caution">
    <text evidence="6">The sequence shown here is derived from an EMBL/GenBank/DDBJ whole genome shotgun (WGS) entry which is preliminary data.</text>
</comment>
<gene>
    <name evidence="6" type="ORF">CKO43_04625</name>
</gene>
<dbReference type="RefSeq" id="WP_200377980.1">
    <property type="nucleotide sequence ID" value="NZ_NRRU01000011.1"/>
</dbReference>
<evidence type="ECO:0000256" key="3">
    <source>
        <dbReference type="ARBA" id="ARBA00022679"/>
    </source>
</evidence>
<dbReference type="Gene3D" id="3.40.640.10">
    <property type="entry name" value="Type I PLP-dependent aspartate aminotransferase-like (Major domain)"/>
    <property type="match status" value="1"/>
</dbReference>
<dbReference type="InterPro" id="IPR015421">
    <property type="entry name" value="PyrdxlP-dep_Trfase_major"/>
</dbReference>
<protein>
    <submittedName>
        <fullName evidence="6">2-aminoadipate aminotransferase</fullName>
    </submittedName>
</protein>
<dbReference type="CDD" id="cd00609">
    <property type="entry name" value="AAT_like"/>
    <property type="match status" value="1"/>
</dbReference>
<comment type="cofactor">
    <cofactor evidence="1">
        <name>pyridoxal 5'-phosphate</name>
        <dbReference type="ChEBI" id="CHEBI:597326"/>
    </cofactor>
</comment>
<evidence type="ECO:0000256" key="1">
    <source>
        <dbReference type="ARBA" id="ARBA00001933"/>
    </source>
</evidence>
<dbReference type="SUPFAM" id="SSF53383">
    <property type="entry name" value="PLP-dependent transferases"/>
    <property type="match status" value="1"/>
</dbReference>
<name>A0ABS1DQQ6_RUBGE</name>
<keyword evidence="3" id="KW-0808">Transferase</keyword>
<dbReference type="EMBL" id="NRRU01000011">
    <property type="protein sequence ID" value="MBK1712061.1"/>
    <property type="molecule type" value="Genomic_DNA"/>
</dbReference>
<evidence type="ECO:0000313" key="7">
    <source>
        <dbReference type="Proteomes" id="UP001041814"/>
    </source>
</evidence>
<feature type="domain" description="Aminotransferase class I/classII large" evidence="5">
    <location>
        <begin position="39"/>
        <end position="377"/>
    </location>
</feature>
<keyword evidence="4" id="KW-0663">Pyridoxal phosphate</keyword>
<dbReference type="Gene3D" id="3.90.1150.10">
    <property type="entry name" value="Aspartate Aminotransferase, domain 1"/>
    <property type="match status" value="1"/>
</dbReference>
<dbReference type="InterPro" id="IPR050859">
    <property type="entry name" value="Class-I_PLP-dep_aminotransf"/>
</dbReference>
<accession>A0ABS1DQQ6</accession>
<evidence type="ECO:0000256" key="2">
    <source>
        <dbReference type="ARBA" id="ARBA00022576"/>
    </source>
</evidence>
<evidence type="ECO:0000256" key="4">
    <source>
        <dbReference type="ARBA" id="ARBA00022898"/>
    </source>
</evidence>
<dbReference type="InterPro" id="IPR015424">
    <property type="entry name" value="PyrdxlP-dep_Trfase"/>
</dbReference>
<proteinExistence type="predicted"/>
<dbReference type="PANTHER" id="PTHR42790:SF19">
    <property type="entry name" value="KYNURENINE_ALPHA-AMINOADIPATE AMINOTRANSFERASE, MITOCHONDRIAL"/>
    <property type="match status" value="1"/>
</dbReference>
<evidence type="ECO:0000313" key="6">
    <source>
        <dbReference type="EMBL" id="MBK1712061.1"/>
    </source>
</evidence>